<keyword evidence="4" id="KW-1185">Reference proteome</keyword>
<dbReference type="SMART" id="SM00463">
    <property type="entry name" value="SMR"/>
    <property type="match status" value="1"/>
</dbReference>
<evidence type="ECO:0000313" key="3">
    <source>
        <dbReference type="EMBL" id="OAX35300.1"/>
    </source>
</evidence>
<dbReference type="SMART" id="SM01162">
    <property type="entry name" value="DUF1771"/>
    <property type="match status" value="1"/>
</dbReference>
<dbReference type="InterPro" id="IPR053020">
    <property type="entry name" value="Smr_domain_protein"/>
</dbReference>
<feature type="domain" description="Smr" evidence="2">
    <location>
        <begin position="352"/>
        <end position="427"/>
    </location>
</feature>
<dbReference type="Proteomes" id="UP000092154">
    <property type="component" value="Unassembled WGS sequence"/>
</dbReference>
<dbReference type="EMBL" id="KV448512">
    <property type="protein sequence ID" value="OAX35300.1"/>
    <property type="molecule type" value="Genomic_DNA"/>
</dbReference>
<dbReference type="PANTHER" id="PTHR47417:SF1">
    <property type="entry name" value="SMR DOMAIN-CONTAINING PROTEIN YPL199C"/>
    <property type="match status" value="1"/>
</dbReference>
<sequence>MGFLDFLHSIVNAFCGGSSPPDGKLTGVQTATALPTRPRPPQPPPRLQRPQPPQLQKPLPPLPAGAWLTLPSQAQRPAGRQDRRPREVTISQQTQVLPPDRQLSRHDHTRYQGGLSGIPSEPRLSPTYRQPPPSHSADSYYPAHSQYPDYQTPSQSYPPRRQPSALYPTETPLVPPYVVVTEPVNTQPPRPAITTPEVAVAPLVNRYPSTLQYPDYQTPLQSYPPRRQPNTLFPIETTPLVPPDAPVTQPVTYTQQPPRPATAVAPEEGVEPLVIDPHEDHESLRLKARSEGDRMAEYFQQATDAFARNEKRLAKELSLKGQVHKANMVRLNKEASAMIFQENNKRSKPNTIDLHGLYVTEAEVYFEKTVEEVRDREQPLRVIVGKGNHSDGNTPKIKPAICALGEKLGMTVNVDPRNDGCLVVNFK</sequence>
<dbReference type="Pfam" id="PF08590">
    <property type="entry name" value="DUF1771"/>
    <property type="match status" value="1"/>
</dbReference>
<dbReference type="AlphaFoldDB" id="A0A1B7MRV1"/>
<proteinExistence type="predicted"/>
<evidence type="ECO:0000313" key="4">
    <source>
        <dbReference type="Proteomes" id="UP000092154"/>
    </source>
</evidence>
<dbReference type="InterPro" id="IPR036063">
    <property type="entry name" value="Smr_dom_sf"/>
</dbReference>
<feature type="compositionally biased region" description="Low complexity" evidence="1">
    <location>
        <begin position="153"/>
        <end position="164"/>
    </location>
</feature>
<dbReference type="PROSITE" id="PS50828">
    <property type="entry name" value="SMR"/>
    <property type="match status" value="1"/>
</dbReference>
<dbReference type="OrthoDB" id="3231855at2759"/>
<organism evidence="3 4">
    <name type="scientific">Rhizopogon vinicolor AM-OR11-026</name>
    <dbReference type="NCBI Taxonomy" id="1314800"/>
    <lineage>
        <taxon>Eukaryota</taxon>
        <taxon>Fungi</taxon>
        <taxon>Dikarya</taxon>
        <taxon>Basidiomycota</taxon>
        <taxon>Agaricomycotina</taxon>
        <taxon>Agaricomycetes</taxon>
        <taxon>Agaricomycetidae</taxon>
        <taxon>Boletales</taxon>
        <taxon>Suillineae</taxon>
        <taxon>Rhizopogonaceae</taxon>
        <taxon>Rhizopogon</taxon>
    </lineage>
</organism>
<reference evidence="3 4" key="1">
    <citation type="submission" date="2016-06" db="EMBL/GenBank/DDBJ databases">
        <title>Comparative genomics of the ectomycorrhizal sister species Rhizopogon vinicolor and Rhizopogon vesiculosus (Basidiomycota: Boletales) reveals a divergence of the mating type B locus.</title>
        <authorList>
            <consortium name="DOE Joint Genome Institute"/>
            <person name="Mujic A.B."/>
            <person name="Kuo A."/>
            <person name="Tritt A."/>
            <person name="Lipzen A."/>
            <person name="Chen C."/>
            <person name="Johnson J."/>
            <person name="Sharma A."/>
            <person name="Barry K."/>
            <person name="Grigoriev I.V."/>
            <person name="Spatafora J.W."/>
        </authorList>
    </citation>
    <scope>NUCLEOTIDE SEQUENCE [LARGE SCALE GENOMIC DNA]</scope>
    <source>
        <strain evidence="3 4">AM-OR11-026</strain>
    </source>
</reference>
<dbReference type="Gene3D" id="3.30.1370.110">
    <property type="match status" value="1"/>
</dbReference>
<evidence type="ECO:0000259" key="2">
    <source>
        <dbReference type="PROSITE" id="PS50828"/>
    </source>
</evidence>
<dbReference type="InParanoid" id="A0A1B7MRV1"/>
<dbReference type="InterPro" id="IPR002625">
    <property type="entry name" value="Smr_dom"/>
</dbReference>
<evidence type="ECO:0000256" key="1">
    <source>
        <dbReference type="SAM" id="MobiDB-lite"/>
    </source>
</evidence>
<dbReference type="PRINTS" id="PR01217">
    <property type="entry name" value="PRICHEXTENSN"/>
</dbReference>
<dbReference type="PANTHER" id="PTHR47417">
    <property type="entry name" value="SMR DOMAIN-CONTAINING PROTEIN YPL199C"/>
    <property type="match status" value="1"/>
</dbReference>
<dbReference type="SUPFAM" id="SSF160443">
    <property type="entry name" value="SMR domain-like"/>
    <property type="match status" value="1"/>
</dbReference>
<feature type="region of interest" description="Disordered" evidence="1">
    <location>
        <begin position="17"/>
        <end position="169"/>
    </location>
</feature>
<gene>
    <name evidence="3" type="ORF">K503DRAFT_377555</name>
</gene>
<dbReference type="InterPro" id="IPR013899">
    <property type="entry name" value="DUF1771"/>
</dbReference>
<feature type="compositionally biased region" description="Pro residues" evidence="1">
    <location>
        <begin position="37"/>
        <end position="63"/>
    </location>
</feature>
<protein>
    <submittedName>
        <fullName evidence="3">DUF1771-domain-containing protein</fullName>
    </submittedName>
</protein>
<name>A0A1B7MRV1_9AGAM</name>
<dbReference type="STRING" id="1314800.A0A1B7MRV1"/>
<accession>A0A1B7MRV1</accession>